<name>A0A3M5IPW0_PSEA0</name>
<accession>A0A3M5IPW0</accession>
<sequence>MQKLSETELFLEDNFADQASVELPGIHCLQAEKSKTEVEAAAGGVTTHRVAYNGFTCTYTN</sequence>
<organism evidence="1 2">
    <name type="scientific">Pseudomonas amygdali pv. mori</name>
    <dbReference type="NCBI Taxonomy" id="34065"/>
    <lineage>
        <taxon>Bacteria</taxon>
        <taxon>Pseudomonadati</taxon>
        <taxon>Pseudomonadota</taxon>
        <taxon>Gammaproteobacteria</taxon>
        <taxon>Pseudomonadales</taxon>
        <taxon>Pseudomonadaceae</taxon>
        <taxon>Pseudomonas</taxon>
        <taxon>Pseudomonas amygdali</taxon>
    </lineage>
</organism>
<dbReference type="Proteomes" id="UP000276194">
    <property type="component" value="Unassembled WGS sequence"/>
</dbReference>
<proteinExistence type="predicted"/>
<evidence type="ECO:0000313" key="2">
    <source>
        <dbReference type="Proteomes" id="UP000276194"/>
    </source>
</evidence>
<reference evidence="1 2" key="1">
    <citation type="submission" date="2018-08" db="EMBL/GenBank/DDBJ databases">
        <title>Recombination of ecologically and evolutionarily significant loci maintains genetic cohesion in the Pseudomonas syringae species complex.</title>
        <authorList>
            <person name="Dillon M."/>
            <person name="Thakur S."/>
            <person name="Almeida R.N.D."/>
            <person name="Weir B.S."/>
            <person name="Guttman D.S."/>
        </authorList>
    </citation>
    <scope>NUCLEOTIDE SEQUENCE [LARGE SCALE GENOMIC DNA]</scope>
    <source>
        <strain evidence="1 2">ICMP 6941</strain>
    </source>
</reference>
<gene>
    <name evidence="1" type="ORF">ALP52_00842</name>
</gene>
<dbReference type="AlphaFoldDB" id="A0A3M5IPW0"/>
<dbReference type="EMBL" id="RBTD01000455">
    <property type="protein sequence ID" value="RMT12434.1"/>
    <property type="molecule type" value="Genomic_DNA"/>
</dbReference>
<evidence type="ECO:0000313" key="1">
    <source>
        <dbReference type="EMBL" id="RMT12434.1"/>
    </source>
</evidence>
<protein>
    <submittedName>
        <fullName evidence="1">Uncharacterized protein</fullName>
    </submittedName>
</protein>
<comment type="caution">
    <text evidence="1">The sequence shown here is derived from an EMBL/GenBank/DDBJ whole genome shotgun (WGS) entry which is preliminary data.</text>
</comment>